<dbReference type="GO" id="GO:0016491">
    <property type="term" value="F:oxidoreductase activity"/>
    <property type="evidence" value="ECO:0007669"/>
    <property type="project" value="UniProtKB-KW"/>
</dbReference>
<dbReference type="OrthoDB" id="1925334at2759"/>
<proteinExistence type="inferred from homology"/>
<dbReference type="InterPro" id="IPR000262">
    <property type="entry name" value="FMN-dep_DH"/>
</dbReference>
<comment type="cofactor">
    <cofactor evidence="1">
        <name>FMN</name>
        <dbReference type="ChEBI" id="CHEBI:58210"/>
    </cofactor>
</comment>
<dbReference type="InterPro" id="IPR013785">
    <property type="entry name" value="Aldolase_TIM"/>
</dbReference>
<feature type="binding site" evidence="5">
    <location>
        <begin position="265"/>
        <end position="269"/>
    </location>
    <ligand>
        <name>FMN</name>
        <dbReference type="ChEBI" id="CHEBI:58210"/>
    </ligand>
</feature>
<evidence type="ECO:0000259" key="6">
    <source>
        <dbReference type="PROSITE" id="PS51349"/>
    </source>
</evidence>
<dbReference type="Pfam" id="PF01070">
    <property type="entry name" value="FMN_dh"/>
    <property type="match status" value="2"/>
</dbReference>
<feature type="binding site" evidence="5">
    <location>
        <position position="134"/>
    </location>
    <ligand>
        <name>glyoxylate</name>
        <dbReference type="ChEBI" id="CHEBI:36655"/>
    </ligand>
</feature>
<feature type="binding site" evidence="5">
    <location>
        <position position="207"/>
    </location>
    <ligand>
        <name>FMN</name>
        <dbReference type="ChEBI" id="CHEBI:58210"/>
    </ligand>
</feature>
<evidence type="ECO:0000313" key="7">
    <source>
        <dbReference type="EMBL" id="KAH7034742.1"/>
    </source>
</evidence>
<gene>
    <name evidence="7" type="ORF">B0I36DRAFT_208494</name>
</gene>
<keyword evidence="5" id="KW-0285">Flavoprotein</keyword>
<dbReference type="GO" id="GO:0010181">
    <property type="term" value="F:FMN binding"/>
    <property type="evidence" value="ECO:0007669"/>
    <property type="project" value="InterPro"/>
</dbReference>
<evidence type="ECO:0000256" key="3">
    <source>
        <dbReference type="ARBA" id="ARBA00024042"/>
    </source>
</evidence>
<dbReference type="InterPro" id="IPR037396">
    <property type="entry name" value="FMN_HAD"/>
</dbReference>
<evidence type="ECO:0000256" key="4">
    <source>
        <dbReference type="PIRSR" id="PIRSR000138-1"/>
    </source>
</evidence>
<feature type="active site" description="Proton acceptor" evidence="4">
    <location>
        <position position="231"/>
    </location>
</feature>
<feature type="binding site" evidence="5">
    <location>
        <position position="132"/>
    </location>
    <ligand>
        <name>glyoxylate</name>
        <dbReference type="ChEBI" id="CHEBI:36655"/>
    </ligand>
</feature>
<feature type="binding site" evidence="5">
    <location>
        <position position="27"/>
    </location>
    <ligand>
        <name>glyoxylate</name>
        <dbReference type="ChEBI" id="CHEBI:36655"/>
    </ligand>
</feature>
<name>A0A9P9BSS1_9PEZI</name>
<organism evidence="7 8">
    <name type="scientific">Microdochium trichocladiopsis</name>
    <dbReference type="NCBI Taxonomy" id="1682393"/>
    <lineage>
        <taxon>Eukaryota</taxon>
        <taxon>Fungi</taxon>
        <taxon>Dikarya</taxon>
        <taxon>Ascomycota</taxon>
        <taxon>Pezizomycotina</taxon>
        <taxon>Sordariomycetes</taxon>
        <taxon>Xylariomycetidae</taxon>
        <taxon>Xylariales</taxon>
        <taxon>Microdochiaceae</taxon>
        <taxon>Microdochium</taxon>
    </lineage>
</organism>
<comment type="similarity">
    <text evidence="3">Belongs to the FMN-dependent alpha-hydroxy acid dehydrogenase family.</text>
</comment>
<dbReference type="PIRSF" id="PIRSF000138">
    <property type="entry name" value="Al-hdrx_acd_dh"/>
    <property type="match status" value="1"/>
</dbReference>
<feature type="binding site" evidence="5">
    <location>
        <position position="234"/>
    </location>
    <ligand>
        <name>glyoxylate</name>
        <dbReference type="ChEBI" id="CHEBI:36655"/>
    </ligand>
</feature>
<evidence type="ECO:0000256" key="1">
    <source>
        <dbReference type="ARBA" id="ARBA00001917"/>
    </source>
</evidence>
<feature type="binding site" evidence="5">
    <location>
        <position position="109"/>
    </location>
    <ligand>
        <name>FMN</name>
        <dbReference type="ChEBI" id="CHEBI:58210"/>
    </ligand>
</feature>
<feature type="binding site" evidence="5">
    <location>
        <begin position="288"/>
        <end position="289"/>
    </location>
    <ligand>
        <name>FMN</name>
        <dbReference type="ChEBI" id="CHEBI:58210"/>
    </ligand>
</feature>
<dbReference type="RefSeq" id="XP_046014835.1">
    <property type="nucleotide sequence ID" value="XM_046148871.1"/>
</dbReference>
<dbReference type="Gene3D" id="3.20.20.70">
    <property type="entry name" value="Aldolase class I"/>
    <property type="match status" value="1"/>
</dbReference>
<feature type="binding site" evidence="5">
    <location>
        <position position="229"/>
    </location>
    <ligand>
        <name>FMN</name>
        <dbReference type="ChEBI" id="CHEBI:58210"/>
    </ligand>
</feature>
<dbReference type="PROSITE" id="PS00557">
    <property type="entry name" value="FMN_HYDROXY_ACID_DH_1"/>
    <property type="match status" value="1"/>
</dbReference>
<reference evidence="7" key="1">
    <citation type="journal article" date="2021" name="Nat. Commun.">
        <title>Genetic determinants of endophytism in the Arabidopsis root mycobiome.</title>
        <authorList>
            <person name="Mesny F."/>
            <person name="Miyauchi S."/>
            <person name="Thiergart T."/>
            <person name="Pickel B."/>
            <person name="Atanasova L."/>
            <person name="Karlsson M."/>
            <person name="Huettel B."/>
            <person name="Barry K.W."/>
            <person name="Haridas S."/>
            <person name="Chen C."/>
            <person name="Bauer D."/>
            <person name="Andreopoulos W."/>
            <person name="Pangilinan J."/>
            <person name="LaButti K."/>
            <person name="Riley R."/>
            <person name="Lipzen A."/>
            <person name="Clum A."/>
            <person name="Drula E."/>
            <person name="Henrissat B."/>
            <person name="Kohler A."/>
            <person name="Grigoriev I.V."/>
            <person name="Martin F.M."/>
            <person name="Hacquard S."/>
        </authorList>
    </citation>
    <scope>NUCLEOTIDE SEQUENCE</scope>
    <source>
        <strain evidence="7">MPI-CAGE-CH-0230</strain>
    </source>
</reference>
<feature type="binding site" evidence="5">
    <location>
        <position position="170"/>
    </location>
    <ligand>
        <name>glyoxylate</name>
        <dbReference type="ChEBI" id="CHEBI:36655"/>
    </ligand>
</feature>
<sequence>PPIGDMVAINDYQIAAKNYLQTKDYVYYRTASLGETTYIENMEIWNKIILNKYLFNQVTTTRLDSTVLGYNFSAPFFIAPAAQAGRANSQAEANLVKAAGDAGILYVPSISSTLSIEQIANAATQGQVMFHQQYMWDDRTRLRNELKRIKAAGFKAIFVTVDNMGIQGLRDRNERVSTSSESAHKDAFTLETLAELRTMTDLPIVPKGLTSALDIKRCADLGLKAVYVSNHGGRQVDNMPTAVEVLLDLHSQYPEVFNQLEIYADGGVRHGTHVLMLLALGVRAVGLGRPFMFANIYGREGVAKMINKLRLEMETSMRNIGQGVLD</sequence>
<feature type="binding site" evidence="5">
    <location>
        <position position="231"/>
    </location>
    <ligand>
        <name>glyoxylate</name>
        <dbReference type="ChEBI" id="CHEBI:36655"/>
    </ligand>
</feature>
<dbReference type="PANTHER" id="PTHR10578:SF140">
    <property type="entry name" value="FMN HYDROXY ACID DEHYDROGENASE DOMAIN-CONTAINING PROTEIN"/>
    <property type="match status" value="1"/>
</dbReference>
<keyword evidence="2" id="KW-0560">Oxidoreductase</keyword>
<dbReference type="InterPro" id="IPR012133">
    <property type="entry name" value="Alpha-hydoxy_acid_DH_FMN"/>
</dbReference>
<keyword evidence="5" id="KW-0288">FMN</keyword>
<evidence type="ECO:0000256" key="2">
    <source>
        <dbReference type="ARBA" id="ARBA00023002"/>
    </source>
</evidence>
<accession>A0A9P9BSS1</accession>
<evidence type="ECO:0000256" key="5">
    <source>
        <dbReference type="PIRSR" id="PIRSR000138-2"/>
    </source>
</evidence>
<feature type="non-terminal residue" evidence="7">
    <location>
        <position position="326"/>
    </location>
</feature>
<feature type="domain" description="FMN hydroxy acid dehydrogenase" evidence="6">
    <location>
        <begin position="1"/>
        <end position="326"/>
    </location>
</feature>
<dbReference type="EMBL" id="JAGTJQ010000003">
    <property type="protein sequence ID" value="KAH7034742.1"/>
    <property type="molecule type" value="Genomic_DNA"/>
</dbReference>
<feature type="binding site" evidence="5">
    <location>
        <position position="160"/>
    </location>
    <ligand>
        <name>FMN</name>
        <dbReference type="ChEBI" id="CHEBI:58210"/>
    </ligand>
</feature>
<dbReference type="InterPro" id="IPR008259">
    <property type="entry name" value="FMN_hydac_DH_AS"/>
</dbReference>
<comment type="caution">
    <text evidence="7">The sequence shown here is derived from an EMBL/GenBank/DDBJ whole genome shotgun (WGS) entry which is preliminary data.</text>
</comment>
<dbReference type="PANTHER" id="PTHR10578">
    <property type="entry name" value="S -2-HYDROXY-ACID OXIDASE-RELATED"/>
    <property type="match status" value="1"/>
</dbReference>
<evidence type="ECO:0000313" key="8">
    <source>
        <dbReference type="Proteomes" id="UP000756346"/>
    </source>
</evidence>
<protein>
    <recommendedName>
        <fullName evidence="6">FMN hydroxy acid dehydrogenase domain-containing protein</fullName>
    </recommendedName>
</protein>
<feature type="non-terminal residue" evidence="7">
    <location>
        <position position="1"/>
    </location>
</feature>
<dbReference type="Proteomes" id="UP000756346">
    <property type="component" value="Unassembled WGS sequence"/>
</dbReference>
<feature type="binding site" evidence="5">
    <location>
        <begin position="80"/>
        <end position="82"/>
    </location>
    <ligand>
        <name>FMN</name>
        <dbReference type="ChEBI" id="CHEBI:58210"/>
    </ligand>
</feature>
<dbReference type="GeneID" id="70178417"/>
<dbReference type="PROSITE" id="PS51349">
    <property type="entry name" value="FMN_HYDROXY_ACID_DH_2"/>
    <property type="match status" value="1"/>
</dbReference>
<keyword evidence="8" id="KW-1185">Reference proteome</keyword>
<dbReference type="AlphaFoldDB" id="A0A9P9BSS1"/>
<dbReference type="SUPFAM" id="SSF51395">
    <property type="entry name" value="FMN-linked oxidoreductases"/>
    <property type="match status" value="1"/>
</dbReference>